<keyword evidence="4" id="KW-1185">Reference proteome</keyword>
<dbReference type="Proteomes" id="UP000075884">
    <property type="component" value="Unassembled WGS sequence"/>
</dbReference>
<feature type="signal peptide" evidence="2">
    <location>
        <begin position="1"/>
        <end position="17"/>
    </location>
</feature>
<feature type="chain" id="PRO_5008130476" description="Secreted protein" evidence="2">
    <location>
        <begin position="18"/>
        <end position="231"/>
    </location>
</feature>
<feature type="transmembrane region" description="Helical" evidence="1">
    <location>
        <begin position="35"/>
        <end position="58"/>
    </location>
</feature>
<evidence type="ECO:0000256" key="1">
    <source>
        <dbReference type="SAM" id="Phobius"/>
    </source>
</evidence>
<protein>
    <recommendedName>
        <fullName evidence="5">Secreted protein</fullName>
    </recommendedName>
</protein>
<keyword evidence="2" id="KW-0732">Signal</keyword>
<proteinExistence type="predicted"/>
<keyword evidence="1" id="KW-0472">Membrane</keyword>
<dbReference type="EnsemblMetazoa" id="ADIR014096-RA">
    <property type="protein sequence ID" value="ADIR014096-PA"/>
    <property type="gene ID" value="ADIR014096"/>
</dbReference>
<sequence length="231" mass="22886">MLVMVVVVVVVVGDGAGTLLPVTDAATAEELDVVVVVAAVACCCWCVVGAVAVGFGAAATVSGCFCSSTFVLCVATTTYCWTCRPGAAVTTADTALDALTSGVMIGDRTVVATDGTAADDTVGGTSTEALVLPGALDGGVVPPGTIAADCCCRLPPPAAAKMSCWCWGAPLPLLPPGGYIGYCGLGLLRVEPPPPPPPPPPGSMWGELVIAVPMLPPTLPLLPPTTEAPLA</sequence>
<keyword evidence="1" id="KW-1133">Transmembrane helix</keyword>
<evidence type="ECO:0000313" key="4">
    <source>
        <dbReference type="Proteomes" id="UP000075884"/>
    </source>
</evidence>
<keyword evidence="1" id="KW-0812">Transmembrane</keyword>
<reference evidence="4" key="1">
    <citation type="submission" date="2013-03" db="EMBL/GenBank/DDBJ databases">
        <title>The Genome Sequence of Anopheles dirus WRAIR2.</title>
        <authorList>
            <consortium name="The Broad Institute Genomics Platform"/>
            <person name="Neafsey D.E."/>
            <person name="Walton C."/>
            <person name="Walker B."/>
            <person name="Young S.K."/>
            <person name="Zeng Q."/>
            <person name="Gargeya S."/>
            <person name="Fitzgerald M."/>
            <person name="Haas B."/>
            <person name="Abouelleil A."/>
            <person name="Allen A.W."/>
            <person name="Alvarado L."/>
            <person name="Arachchi H.M."/>
            <person name="Berlin A.M."/>
            <person name="Chapman S.B."/>
            <person name="Gainer-Dewar J."/>
            <person name="Goldberg J."/>
            <person name="Griggs A."/>
            <person name="Gujja S."/>
            <person name="Hansen M."/>
            <person name="Howarth C."/>
            <person name="Imamovic A."/>
            <person name="Ireland A."/>
            <person name="Larimer J."/>
            <person name="McCowan C."/>
            <person name="Murphy C."/>
            <person name="Pearson M."/>
            <person name="Poon T.W."/>
            <person name="Priest M."/>
            <person name="Roberts A."/>
            <person name="Saif S."/>
            <person name="Shea T."/>
            <person name="Sisk P."/>
            <person name="Sykes S."/>
            <person name="Wortman J."/>
            <person name="Nusbaum C."/>
            <person name="Birren B."/>
        </authorList>
    </citation>
    <scope>NUCLEOTIDE SEQUENCE [LARGE SCALE GENOMIC DNA]</scope>
    <source>
        <strain evidence="4">WRAIR2</strain>
    </source>
</reference>
<accession>A0A182NW09</accession>
<reference evidence="3" key="2">
    <citation type="submission" date="2020-05" db="UniProtKB">
        <authorList>
            <consortium name="EnsemblMetazoa"/>
        </authorList>
    </citation>
    <scope>IDENTIFICATION</scope>
    <source>
        <strain evidence="3">WRAIR2</strain>
    </source>
</reference>
<evidence type="ECO:0008006" key="5">
    <source>
        <dbReference type="Google" id="ProtNLM"/>
    </source>
</evidence>
<dbReference type="VEuPathDB" id="VectorBase:ADIR014096"/>
<evidence type="ECO:0000313" key="3">
    <source>
        <dbReference type="EnsemblMetazoa" id="ADIR014096-PA"/>
    </source>
</evidence>
<name>A0A182NW09_9DIPT</name>
<evidence type="ECO:0000256" key="2">
    <source>
        <dbReference type="SAM" id="SignalP"/>
    </source>
</evidence>
<dbReference type="AlphaFoldDB" id="A0A182NW09"/>
<organism evidence="3 4">
    <name type="scientific">Anopheles dirus</name>
    <dbReference type="NCBI Taxonomy" id="7168"/>
    <lineage>
        <taxon>Eukaryota</taxon>
        <taxon>Metazoa</taxon>
        <taxon>Ecdysozoa</taxon>
        <taxon>Arthropoda</taxon>
        <taxon>Hexapoda</taxon>
        <taxon>Insecta</taxon>
        <taxon>Pterygota</taxon>
        <taxon>Neoptera</taxon>
        <taxon>Endopterygota</taxon>
        <taxon>Diptera</taxon>
        <taxon>Nematocera</taxon>
        <taxon>Culicoidea</taxon>
        <taxon>Culicidae</taxon>
        <taxon>Anophelinae</taxon>
        <taxon>Anopheles</taxon>
    </lineage>
</organism>